<feature type="region of interest" description="Disordered" evidence="9">
    <location>
        <begin position="921"/>
        <end position="959"/>
    </location>
</feature>
<organism evidence="12 13">
    <name type="scientific">Saccoglossus kowalevskii</name>
    <name type="common">Acorn worm</name>
    <dbReference type="NCBI Taxonomy" id="10224"/>
    <lineage>
        <taxon>Eukaryota</taxon>
        <taxon>Metazoa</taxon>
        <taxon>Hemichordata</taxon>
        <taxon>Enteropneusta</taxon>
        <taxon>Harrimaniidae</taxon>
        <taxon>Saccoglossus</taxon>
    </lineage>
</organism>
<accession>A0ABM0MUP6</accession>
<evidence type="ECO:0000259" key="10">
    <source>
        <dbReference type="PROSITE" id="PS51192"/>
    </source>
</evidence>
<evidence type="ECO:0000256" key="7">
    <source>
        <dbReference type="ARBA" id="ARBA00023125"/>
    </source>
</evidence>
<dbReference type="Gene3D" id="1.20.120.850">
    <property type="entry name" value="SWI2/SNF2 ATPases, N-terminal domain"/>
    <property type="match status" value="1"/>
</dbReference>
<feature type="compositionally biased region" description="Basic and acidic residues" evidence="9">
    <location>
        <begin position="266"/>
        <end position="282"/>
    </location>
</feature>
<dbReference type="PROSITE" id="PS51192">
    <property type="entry name" value="HELICASE_ATP_BIND_1"/>
    <property type="match status" value="1"/>
</dbReference>
<evidence type="ECO:0000256" key="2">
    <source>
        <dbReference type="ARBA" id="ARBA00007025"/>
    </source>
</evidence>
<feature type="compositionally biased region" description="Basic residues" evidence="9">
    <location>
        <begin position="465"/>
        <end position="481"/>
    </location>
</feature>
<dbReference type="SMART" id="SM00490">
    <property type="entry name" value="HELICc"/>
    <property type="match status" value="1"/>
</dbReference>
<evidence type="ECO:0000256" key="9">
    <source>
        <dbReference type="SAM" id="MobiDB-lite"/>
    </source>
</evidence>
<comment type="subcellular location">
    <subcellularLocation>
        <location evidence="1">Nucleus</location>
    </subcellularLocation>
</comment>
<dbReference type="Pfam" id="PF00176">
    <property type="entry name" value="SNF2-rel_dom"/>
    <property type="match status" value="1"/>
</dbReference>
<evidence type="ECO:0000256" key="1">
    <source>
        <dbReference type="ARBA" id="ARBA00004123"/>
    </source>
</evidence>
<feature type="compositionally biased region" description="Low complexity" evidence="9">
    <location>
        <begin position="113"/>
        <end position="123"/>
    </location>
</feature>
<feature type="compositionally biased region" description="Basic and acidic residues" evidence="9">
    <location>
        <begin position="455"/>
        <end position="464"/>
    </location>
</feature>
<feature type="compositionally biased region" description="Basic and acidic residues" evidence="9">
    <location>
        <begin position="86"/>
        <end position="96"/>
    </location>
</feature>
<dbReference type="SMART" id="SM00487">
    <property type="entry name" value="DEXDc"/>
    <property type="match status" value="1"/>
</dbReference>
<feature type="compositionally biased region" description="Basic residues" evidence="9">
    <location>
        <begin position="223"/>
        <end position="234"/>
    </location>
</feature>
<evidence type="ECO:0000256" key="5">
    <source>
        <dbReference type="ARBA" id="ARBA00022806"/>
    </source>
</evidence>
<evidence type="ECO:0000256" key="6">
    <source>
        <dbReference type="ARBA" id="ARBA00022840"/>
    </source>
</evidence>
<dbReference type="PANTHER" id="PTHR45797:SF3">
    <property type="entry name" value="TRANSCRIPTIONAL REGULATOR ATRX HOMOLOG"/>
    <property type="match status" value="1"/>
</dbReference>
<dbReference type="PANTHER" id="PTHR45797">
    <property type="entry name" value="RAD54-LIKE"/>
    <property type="match status" value="1"/>
</dbReference>
<keyword evidence="3" id="KW-0547">Nucleotide-binding</keyword>
<keyword evidence="8" id="KW-0539">Nucleus</keyword>
<dbReference type="Gene3D" id="3.40.50.10810">
    <property type="entry name" value="Tandem AAA-ATPase domain"/>
    <property type="match status" value="1"/>
</dbReference>
<keyword evidence="6" id="KW-0067">ATP-binding</keyword>
<dbReference type="RefSeq" id="XP_006823737.1">
    <property type="nucleotide sequence ID" value="XM_006823674.1"/>
</dbReference>
<dbReference type="InterPro" id="IPR000330">
    <property type="entry name" value="SNF2_N"/>
</dbReference>
<feature type="compositionally biased region" description="Basic and acidic residues" evidence="9">
    <location>
        <begin position="175"/>
        <end position="187"/>
    </location>
</feature>
<feature type="compositionally biased region" description="Basic and acidic residues" evidence="9">
    <location>
        <begin position="158"/>
        <end position="168"/>
    </location>
</feature>
<dbReference type="InterPro" id="IPR049730">
    <property type="entry name" value="SNF2/RAD54-like_C"/>
</dbReference>
<dbReference type="Pfam" id="PF00271">
    <property type="entry name" value="Helicase_C"/>
    <property type="match status" value="1"/>
</dbReference>
<evidence type="ECO:0000256" key="3">
    <source>
        <dbReference type="ARBA" id="ARBA00022741"/>
    </source>
</evidence>
<dbReference type="InterPro" id="IPR038718">
    <property type="entry name" value="SNF2-like_sf"/>
</dbReference>
<keyword evidence="5" id="KW-0347">Helicase</keyword>
<feature type="compositionally biased region" description="Low complexity" evidence="9">
    <location>
        <begin position="421"/>
        <end position="441"/>
    </location>
</feature>
<protein>
    <submittedName>
        <fullName evidence="13">Transcriptional regulator ATRX-like</fullName>
    </submittedName>
</protein>
<name>A0ABM0MUP6_SACKO</name>
<feature type="region of interest" description="Disordered" evidence="9">
    <location>
        <begin position="981"/>
        <end position="1001"/>
    </location>
</feature>
<keyword evidence="12" id="KW-1185">Reference proteome</keyword>
<sequence length="1323" mass="150178">MGSEAYEMWKQNMAKSMKIKSQGKGLNLLNVLKDIKERTEMLERALTKCEDSPEKHKKTRQSSHKRRGNEQSNDEPQPSTSSGRRSRLDVECERALLAEIQASLLADSDDDSSGSSDTGSNYSSDEDTRTRTRAKLKFGKSSLTPRKLKHTPKRHSKSLSEDGTDAKERSRRHRADSTTKRDSDTEHSMTITSSDKVKRSKNTSDSSDFDSELEDEIDSLSKNLKKRSKPKQKVISKETVSDSDSESTTETQNTVTGLDSDSSKACLREKNDSSCKKKKEDESSSSSSSDEEEKESYGAGSDQELLDTNDLENEDYENEDSRKKLLKENDSDDSDIDSSDSYTSSSEEEVKKKKKSVKKKSNDGSQTSTKEGSSSGSNSDDDAADVKRKSKKRNRLLRVKISESDSSDEFAHRKGKRKNRSSSQSSSISSNGSSSDSSIDVSKLRRKTRSMRKKSQSDDTEGSKKTRTYQKTKGKKRRRIKVGSNSSDSDSKSDDTDTGKSPKGKGRRKIRKVLTKDKLQDETKNAAKEEAERRKRVAERRKQVIQVLDESPQKCPVTMSLVLESKPDSDEPLVQVNKDLIKKLKPHQVEAVQFMWDCCIETYDKLKNGHEGGGCILAHCMGLGKTLSVFTFIHTILSTRRCKMNTCLVVAPLNTVLNWVKECEMWLPPKDRLDVYEMASVKDNWRRADNLQAWHDDGGILIMGYDMYRALSKGSRIRNKKLKKIFHDTLVDPGPDIVVCDEGHILKNDASSISEAMHNIRTLRRICLTGTPLQNNLVEYHCMVSFVKPNLLGTRKEFCNRFANPIINGQHLDSTPRDVKIMKKRAHVLHDLLSGCVQRKDYSALTKFLPPKHEYVVSIRLCEKQIQLYKHYLETKASNPSEVGGYKGSGSGLFADYQVLLRVWTHPHILRLGTIRDQNRRRYDDSDSMDDFINDTDDDEDSASTKSSSDSDDVIDITEDKLPAKRKRRRVNDSDSSLEVVNTWKSSTRGGEGKGRDADSRSQTPILIDTRWYSEIVTPEDAYNIELGGKLVLLMDVLQLSEDIGDKVLVFSQSLLSLDIIEDFLEYIETKAEEANTGDGEVEPDPILKFATQGAWVKGIDYFRMDGSTSAQNRKAFQDLFNDPENLRARLFLISTKAGSLGINLVSANRVIIFDASWNPTHDVQSIFRVYRFGQTKACFIYRFLAQGTMEEKIYERQVTKQSLSRRVVDQFQIERHFTSSDLAELYNFNPDVYDPDKNQPTPMLPKDFILAELLSKRKEWIVKFHEHDSLLENIESEELDEEERKTAWAEYEAEKEGRSLYQHVPEVPVAPDARQHFLQQLC</sequence>
<feature type="region of interest" description="Disordered" evidence="9">
    <location>
        <begin position="44"/>
        <end position="539"/>
    </location>
</feature>
<dbReference type="PROSITE" id="PS51194">
    <property type="entry name" value="HELICASE_CTER"/>
    <property type="match status" value="1"/>
</dbReference>
<dbReference type="InterPro" id="IPR027417">
    <property type="entry name" value="P-loop_NTPase"/>
</dbReference>
<dbReference type="InterPro" id="IPR001650">
    <property type="entry name" value="Helicase_C-like"/>
</dbReference>
<dbReference type="SUPFAM" id="SSF52540">
    <property type="entry name" value="P-loop containing nucleoside triphosphate hydrolases"/>
    <property type="match status" value="2"/>
</dbReference>
<comment type="similarity">
    <text evidence="2">Belongs to the SNF2/RAD54 helicase family.</text>
</comment>
<reference evidence="13" key="1">
    <citation type="submission" date="2025-08" db="UniProtKB">
        <authorList>
            <consortium name="RefSeq"/>
        </authorList>
    </citation>
    <scope>IDENTIFICATION</scope>
    <source>
        <tissue evidence="13">Testes</tissue>
    </source>
</reference>
<feature type="compositionally biased region" description="Basic residues" evidence="9">
    <location>
        <begin position="388"/>
        <end position="398"/>
    </location>
</feature>
<feature type="compositionally biased region" description="Acidic residues" evidence="9">
    <location>
        <begin position="207"/>
        <end position="218"/>
    </location>
</feature>
<feature type="compositionally biased region" description="Acidic residues" evidence="9">
    <location>
        <begin position="304"/>
        <end position="318"/>
    </location>
</feature>
<evidence type="ECO:0000256" key="4">
    <source>
        <dbReference type="ARBA" id="ARBA00022801"/>
    </source>
</evidence>
<feature type="compositionally biased region" description="Basic and acidic residues" evidence="9">
    <location>
        <begin position="991"/>
        <end position="1000"/>
    </location>
</feature>
<feature type="compositionally biased region" description="Basic and acidic residues" evidence="9">
    <location>
        <begin position="44"/>
        <end position="54"/>
    </location>
</feature>
<feature type="compositionally biased region" description="Basic and acidic residues" evidence="9">
    <location>
        <begin position="319"/>
        <end position="329"/>
    </location>
</feature>
<dbReference type="InterPro" id="IPR044574">
    <property type="entry name" value="ARIP4-like"/>
</dbReference>
<feature type="compositionally biased region" description="Basic residues" evidence="9">
    <location>
        <begin position="502"/>
        <end position="513"/>
    </location>
</feature>
<gene>
    <name evidence="13" type="primary">LOC100378932</name>
</gene>
<feature type="compositionally biased region" description="Acidic residues" evidence="9">
    <location>
        <begin position="926"/>
        <end position="942"/>
    </location>
</feature>
<evidence type="ECO:0000313" key="13">
    <source>
        <dbReference type="RefSeq" id="XP_006823737.1"/>
    </source>
</evidence>
<feature type="domain" description="Helicase C-terminal" evidence="11">
    <location>
        <begin position="1036"/>
        <end position="1220"/>
    </location>
</feature>
<dbReference type="InterPro" id="IPR014001">
    <property type="entry name" value="Helicase_ATP-bd"/>
</dbReference>
<proteinExistence type="inferred from homology"/>
<feature type="domain" description="Helicase ATP-binding" evidence="10">
    <location>
        <begin position="606"/>
        <end position="790"/>
    </location>
</feature>
<dbReference type="CDD" id="cd18793">
    <property type="entry name" value="SF2_C_SNF"/>
    <property type="match status" value="1"/>
</dbReference>
<evidence type="ECO:0000259" key="11">
    <source>
        <dbReference type="PROSITE" id="PS51194"/>
    </source>
</evidence>
<dbReference type="Proteomes" id="UP000694865">
    <property type="component" value="Unplaced"/>
</dbReference>
<evidence type="ECO:0000256" key="8">
    <source>
        <dbReference type="ARBA" id="ARBA00023242"/>
    </source>
</evidence>
<feature type="compositionally biased region" description="Basic residues" evidence="9">
    <location>
        <begin position="146"/>
        <end position="157"/>
    </location>
</feature>
<feature type="compositionally biased region" description="Basic residues" evidence="9">
    <location>
        <begin position="444"/>
        <end position="454"/>
    </location>
</feature>
<dbReference type="GeneID" id="100378932"/>
<keyword evidence="7" id="KW-0238">DNA-binding</keyword>
<feature type="compositionally biased region" description="Polar residues" evidence="9">
    <location>
        <begin position="70"/>
        <end position="83"/>
    </location>
</feature>
<evidence type="ECO:0000313" key="12">
    <source>
        <dbReference type="Proteomes" id="UP000694865"/>
    </source>
</evidence>
<feature type="compositionally biased region" description="Basic and acidic residues" evidence="9">
    <location>
        <begin position="514"/>
        <end position="533"/>
    </location>
</feature>
<dbReference type="Gene3D" id="3.40.50.300">
    <property type="entry name" value="P-loop containing nucleotide triphosphate hydrolases"/>
    <property type="match status" value="2"/>
</dbReference>
<feature type="compositionally biased region" description="Basic residues" evidence="9">
    <location>
        <begin position="55"/>
        <end position="67"/>
    </location>
</feature>
<keyword evidence="4" id="KW-0378">Hydrolase</keyword>
<feature type="compositionally biased region" description="Basic and acidic residues" evidence="9">
    <location>
        <begin position="489"/>
        <end position="500"/>
    </location>
</feature>